<dbReference type="GO" id="GO:0042273">
    <property type="term" value="P:ribosomal large subunit biogenesis"/>
    <property type="evidence" value="ECO:0007669"/>
    <property type="project" value="TreeGrafter"/>
</dbReference>
<feature type="region of interest" description="Disordered" evidence="4">
    <location>
        <begin position="346"/>
        <end position="365"/>
    </location>
</feature>
<dbReference type="InterPro" id="IPR029188">
    <property type="entry name" value="Rrp14_N"/>
</dbReference>
<dbReference type="PANTHER" id="PTHR14369">
    <property type="entry name" value="SURFEIT LOCUS PROTEIN 6"/>
    <property type="match status" value="1"/>
</dbReference>
<feature type="compositionally biased region" description="Basic residues" evidence="4">
    <location>
        <begin position="278"/>
        <end position="287"/>
    </location>
</feature>
<dbReference type="AlphaFoldDB" id="A0AAV5QI44"/>
<evidence type="ECO:0000256" key="4">
    <source>
        <dbReference type="SAM" id="MobiDB-lite"/>
    </source>
</evidence>
<feature type="compositionally biased region" description="Basic residues" evidence="4">
    <location>
        <begin position="391"/>
        <end position="401"/>
    </location>
</feature>
<organism evidence="7 8">
    <name type="scientific">Saccharomycopsis crataegensis</name>
    <dbReference type="NCBI Taxonomy" id="43959"/>
    <lineage>
        <taxon>Eukaryota</taxon>
        <taxon>Fungi</taxon>
        <taxon>Dikarya</taxon>
        <taxon>Ascomycota</taxon>
        <taxon>Saccharomycotina</taxon>
        <taxon>Saccharomycetes</taxon>
        <taxon>Saccharomycopsidaceae</taxon>
        <taxon>Saccharomycopsis</taxon>
    </lineage>
</organism>
<evidence type="ECO:0000256" key="3">
    <source>
        <dbReference type="ARBA" id="ARBA00023242"/>
    </source>
</evidence>
<evidence type="ECO:0000313" key="7">
    <source>
        <dbReference type="EMBL" id="GMM34467.1"/>
    </source>
</evidence>
<evidence type="ECO:0000313" key="8">
    <source>
        <dbReference type="Proteomes" id="UP001360560"/>
    </source>
</evidence>
<dbReference type="GO" id="GO:0042274">
    <property type="term" value="P:ribosomal small subunit biogenesis"/>
    <property type="evidence" value="ECO:0007669"/>
    <property type="project" value="TreeGrafter"/>
</dbReference>
<feature type="compositionally biased region" description="Acidic residues" evidence="4">
    <location>
        <begin position="221"/>
        <end position="247"/>
    </location>
</feature>
<dbReference type="Pfam" id="PF04935">
    <property type="entry name" value="SURF6"/>
    <property type="match status" value="1"/>
</dbReference>
<dbReference type="RefSeq" id="XP_064851467.1">
    <property type="nucleotide sequence ID" value="XM_064995395.1"/>
</dbReference>
<feature type="compositionally biased region" description="Basic and acidic residues" evidence="4">
    <location>
        <begin position="135"/>
        <end position="167"/>
    </location>
</feature>
<dbReference type="PANTHER" id="PTHR14369:SF0">
    <property type="entry name" value="SURFEIT LOCUS PROTEIN 6"/>
    <property type="match status" value="1"/>
</dbReference>
<dbReference type="GO" id="GO:0005730">
    <property type="term" value="C:nucleolus"/>
    <property type="evidence" value="ECO:0007669"/>
    <property type="project" value="TreeGrafter"/>
</dbReference>
<dbReference type="GO" id="GO:0003677">
    <property type="term" value="F:DNA binding"/>
    <property type="evidence" value="ECO:0007669"/>
    <property type="project" value="TreeGrafter"/>
</dbReference>
<dbReference type="Pfam" id="PF15459">
    <property type="entry name" value="RRP14"/>
    <property type="match status" value="1"/>
</dbReference>
<sequence length="418" mass="48872">MSETLEERLKKNSSAFDGLLSLIPSKYYYDDDTQEQWRQKKQTKEQLRKNKKLKLDPESQNDKSLTAADVLKKKAADAKPVQLPSVAMSGLMALKPLNDDNEDEEEDDDDQLIKSDDDDVTIIYDDEGNEIELGSPKEQEQHEAVKKNNGKKELSPEEKKKKEENMSKLKAKLQQKIETMKAKRKAPGSKAPGAPKSREQILEERRKKQEQRDLLKRKREDDEEEEEDEEDEDETMGQIDSDVDSDNEEAKASEENGVLFQNIIFNDGDRTTSDLTKLRKMKKKKGPANRDIKAHLKKVQIKKDKYARMDETSRKEAEEKDKWNRMLQKAEGVKVKDDEKMLKKALKNKERLKRKSENQWYERKNTVKKNVQDRLRIREENLQIRKENKGVKRNQQKKQIRKFQGPKAKKGKKKKAGF</sequence>
<accession>A0AAV5QI44</accession>
<feature type="compositionally biased region" description="Basic and acidic residues" evidence="4">
    <location>
        <begin position="355"/>
        <end position="365"/>
    </location>
</feature>
<keyword evidence="3" id="KW-0539">Nucleus</keyword>
<feature type="compositionally biased region" description="Basic and acidic residues" evidence="4">
    <location>
        <begin position="196"/>
        <end position="220"/>
    </location>
</feature>
<dbReference type="Proteomes" id="UP001360560">
    <property type="component" value="Unassembled WGS sequence"/>
</dbReference>
<comment type="subcellular location">
    <subcellularLocation>
        <location evidence="1">Nucleus</location>
    </subcellularLocation>
</comment>
<dbReference type="InterPro" id="IPR007019">
    <property type="entry name" value="SURF6"/>
</dbReference>
<evidence type="ECO:0000259" key="5">
    <source>
        <dbReference type="Pfam" id="PF04935"/>
    </source>
</evidence>
<dbReference type="GeneID" id="90072446"/>
<feature type="compositionally biased region" description="Acidic residues" evidence="4">
    <location>
        <begin position="99"/>
        <end position="130"/>
    </location>
</feature>
<feature type="compositionally biased region" description="Basic residues" evidence="4">
    <location>
        <begin position="407"/>
        <end position="418"/>
    </location>
</feature>
<keyword evidence="8" id="KW-1185">Reference proteome</keyword>
<dbReference type="GO" id="GO:0003723">
    <property type="term" value="F:RNA binding"/>
    <property type="evidence" value="ECO:0007669"/>
    <property type="project" value="TreeGrafter"/>
</dbReference>
<feature type="domain" description="Ribosomal RNA-processing protein 14 N-terminal" evidence="6">
    <location>
        <begin position="8"/>
        <end position="58"/>
    </location>
</feature>
<gene>
    <name evidence="7" type="ORF">DASC09_017920</name>
</gene>
<evidence type="ECO:0000256" key="1">
    <source>
        <dbReference type="ARBA" id="ARBA00004123"/>
    </source>
</evidence>
<comment type="similarity">
    <text evidence="2">Belongs to the SURF6 family.</text>
</comment>
<dbReference type="EMBL" id="BTFZ01000002">
    <property type="protein sequence ID" value="GMM34467.1"/>
    <property type="molecule type" value="Genomic_DNA"/>
</dbReference>
<feature type="region of interest" description="Disordered" evidence="4">
    <location>
        <begin position="39"/>
        <end position="64"/>
    </location>
</feature>
<reference evidence="7 8" key="1">
    <citation type="journal article" date="2023" name="Elife">
        <title>Identification of key yeast species and microbe-microbe interactions impacting larval growth of Drosophila in the wild.</title>
        <authorList>
            <person name="Mure A."/>
            <person name="Sugiura Y."/>
            <person name="Maeda R."/>
            <person name="Honda K."/>
            <person name="Sakurai N."/>
            <person name="Takahashi Y."/>
            <person name="Watada M."/>
            <person name="Katoh T."/>
            <person name="Gotoh A."/>
            <person name="Gotoh Y."/>
            <person name="Taniguchi I."/>
            <person name="Nakamura K."/>
            <person name="Hayashi T."/>
            <person name="Katayama T."/>
            <person name="Uemura T."/>
            <person name="Hattori Y."/>
        </authorList>
    </citation>
    <scope>NUCLEOTIDE SEQUENCE [LARGE SCALE GENOMIC DNA]</scope>
    <source>
        <strain evidence="7 8">SC-9</strain>
    </source>
</reference>
<comment type="caution">
    <text evidence="7">The sequence shown here is derived from an EMBL/GenBank/DDBJ whole genome shotgun (WGS) entry which is preliminary data.</text>
</comment>
<feature type="compositionally biased region" description="Basic and acidic residues" evidence="4">
    <location>
        <begin position="39"/>
        <end position="61"/>
    </location>
</feature>
<feature type="domain" description="Ribosomal RNA-processing protein 14/surfeit locus protein 6 C-terminal" evidence="5">
    <location>
        <begin position="199"/>
        <end position="394"/>
    </location>
</feature>
<feature type="region of interest" description="Disordered" evidence="4">
    <location>
        <begin position="94"/>
        <end position="321"/>
    </location>
</feature>
<feature type="region of interest" description="Disordered" evidence="4">
    <location>
        <begin position="384"/>
        <end position="418"/>
    </location>
</feature>
<evidence type="ECO:0000256" key="2">
    <source>
        <dbReference type="ARBA" id="ARBA00005904"/>
    </source>
</evidence>
<protein>
    <submittedName>
        <fullName evidence="7">Ribosome biosynthesis protein</fullName>
    </submittedName>
</protein>
<evidence type="ECO:0000259" key="6">
    <source>
        <dbReference type="Pfam" id="PF15459"/>
    </source>
</evidence>
<name>A0AAV5QI44_9ASCO</name>
<feature type="compositionally biased region" description="Basic and acidic residues" evidence="4">
    <location>
        <begin position="301"/>
        <end position="321"/>
    </location>
</feature>
<dbReference type="InterPro" id="IPR029190">
    <property type="entry name" value="Rrp14/SURF6_C"/>
</dbReference>
<proteinExistence type="inferred from homology"/>